<dbReference type="PANTHER" id="PTHR33434:SF2">
    <property type="entry name" value="FATTY ACID-BINDING PROTEIN TM_1468"/>
    <property type="match status" value="1"/>
</dbReference>
<proteinExistence type="predicted"/>
<accession>A0A0B7MNL3</accession>
<sequence length="294" mass="32344">MEKKIGIVTDSTAYLPRDFKEQFQVEVVSLVVNYEDKSIPEEGLFYERLDDFYDWLRQASVLPTTSQPSTGDFLKIYQRLGKKFDGIISLHISGGISGTVNTATAAAKMLPDLDITVIDSGLTSVGLYMLVDAAARAAAAGLDKEKVLGITHYVLDNIRLLYIPATLEYLKRGGRIGGATALLGNLLQIRPILYFNPERDNIIDVYEKVRTNEKGLRRMLSEMESAGSHLKTVVGYADSVDDGQALLERVKGLYPELHPEISPIGPVIGSHIGPGTVGVGWYPLTPELEKLVNY</sequence>
<dbReference type="RefSeq" id="WP_044665263.1">
    <property type="nucleotide sequence ID" value="NZ_CDRZ01000240.1"/>
</dbReference>
<dbReference type="InterPro" id="IPR050270">
    <property type="entry name" value="DegV_domain_contain"/>
</dbReference>
<dbReference type="Gene3D" id="3.30.1180.10">
    <property type="match status" value="1"/>
</dbReference>
<dbReference type="PANTHER" id="PTHR33434">
    <property type="entry name" value="DEGV DOMAIN-CONTAINING PROTEIN DR_1986-RELATED"/>
    <property type="match status" value="1"/>
</dbReference>
<dbReference type="AlphaFoldDB" id="A0A0B7MNL3"/>
<evidence type="ECO:0000313" key="3">
    <source>
        <dbReference type="Proteomes" id="UP000046155"/>
    </source>
</evidence>
<keyword evidence="1" id="KW-0446">Lipid-binding</keyword>
<name>A0A0B7MNL3_9FIRM</name>
<dbReference type="Gene3D" id="3.40.50.10170">
    <property type="match status" value="1"/>
</dbReference>
<dbReference type="GO" id="GO:0008289">
    <property type="term" value="F:lipid binding"/>
    <property type="evidence" value="ECO:0007669"/>
    <property type="project" value="UniProtKB-KW"/>
</dbReference>
<evidence type="ECO:0008006" key="4">
    <source>
        <dbReference type="Google" id="ProtNLM"/>
    </source>
</evidence>
<protein>
    <recommendedName>
        <fullName evidence="4">DegV family protein</fullName>
    </recommendedName>
</protein>
<keyword evidence="3" id="KW-1185">Reference proteome</keyword>
<dbReference type="NCBIfam" id="TIGR00762">
    <property type="entry name" value="DegV"/>
    <property type="match status" value="1"/>
</dbReference>
<dbReference type="SUPFAM" id="SSF82549">
    <property type="entry name" value="DAK1/DegV-like"/>
    <property type="match status" value="1"/>
</dbReference>
<dbReference type="Proteomes" id="UP000046155">
    <property type="component" value="Unassembled WGS sequence"/>
</dbReference>
<evidence type="ECO:0000256" key="1">
    <source>
        <dbReference type="ARBA" id="ARBA00023121"/>
    </source>
</evidence>
<dbReference type="EMBL" id="CDRZ01000240">
    <property type="protein sequence ID" value="CEO89287.1"/>
    <property type="molecule type" value="Genomic_DNA"/>
</dbReference>
<dbReference type="PROSITE" id="PS51482">
    <property type="entry name" value="DEGV"/>
    <property type="match status" value="1"/>
</dbReference>
<gene>
    <name evidence="2" type="ORF">SSCH_430028</name>
</gene>
<organism evidence="2 3">
    <name type="scientific">Syntrophaceticus schinkii</name>
    <dbReference type="NCBI Taxonomy" id="499207"/>
    <lineage>
        <taxon>Bacteria</taxon>
        <taxon>Bacillati</taxon>
        <taxon>Bacillota</taxon>
        <taxon>Clostridia</taxon>
        <taxon>Thermoanaerobacterales</taxon>
        <taxon>Thermoanaerobacterales Family III. Incertae Sedis</taxon>
        <taxon>Syntrophaceticus</taxon>
    </lineage>
</organism>
<dbReference type="InterPro" id="IPR003797">
    <property type="entry name" value="DegV"/>
</dbReference>
<dbReference type="InterPro" id="IPR043168">
    <property type="entry name" value="DegV_C"/>
</dbReference>
<reference evidence="3" key="1">
    <citation type="submission" date="2015-01" db="EMBL/GenBank/DDBJ databases">
        <authorList>
            <person name="Manzoor Shahid"/>
            <person name="Zubair Saima"/>
        </authorList>
    </citation>
    <scope>NUCLEOTIDE SEQUENCE [LARGE SCALE GENOMIC DNA]</scope>
    <source>
        <strain evidence="3">Sp3</strain>
    </source>
</reference>
<evidence type="ECO:0000313" key="2">
    <source>
        <dbReference type="EMBL" id="CEO89287.1"/>
    </source>
</evidence>
<dbReference type="Pfam" id="PF02645">
    <property type="entry name" value="DegV"/>
    <property type="match status" value="1"/>
</dbReference>